<dbReference type="Proteomes" id="UP001054837">
    <property type="component" value="Unassembled WGS sequence"/>
</dbReference>
<protein>
    <submittedName>
        <fullName evidence="2">J domain-containing protein</fullName>
    </submittedName>
</protein>
<evidence type="ECO:0000256" key="1">
    <source>
        <dbReference type="SAM" id="MobiDB-lite"/>
    </source>
</evidence>
<dbReference type="InterPro" id="IPR036869">
    <property type="entry name" value="J_dom_sf"/>
</dbReference>
<sequence length="251" mass="29239">MDSQDIFSEDYEEACNELGSLLNLNIGELNFAELKKIVKKNILSWHPDKNNCNPEKLFLENKLKRLNSAWTIYKIFKQSCDSSSEECDNPETAEKMEDNNNSTDNEKEIDNIKKCINELCRLLGCNITELTYKELSSLVKKRSISLNPKNNINNPRREFLAEQLKELEEIWQLYKNLRPGCSQDKSSDSEGELIDGGEDSYADNTAYSEEFFKISPKKNYEFPDFLKKIFRSESCRRAVMWNLIPAESFFF</sequence>
<dbReference type="Gene3D" id="1.10.287.110">
    <property type="entry name" value="DnaJ domain"/>
    <property type="match status" value="1"/>
</dbReference>
<feature type="compositionally biased region" description="Basic and acidic residues" evidence="1">
    <location>
        <begin position="92"/>
        <end position="105"/>
    </location>
</feature>
<evidence type="ECO:0000313" key="3">
    <source>
        <dbReference type="Proteomes" id="UP001054837"/>
    </source>
</evidence>
<keyword evidence="3" id="KW-1185">Reference proteome</keyword>
<evidence type="ECO:0000313" key="2">
    <source>
        <dbReference type="EMBL" id="GIY30770.1"/>
    </source>
</evidence>
<comment type="caution">
    <text evidence="2">The sequence shown here is derived from an EMBL/GenBank/DDBJ whole genome shotgun (WGS) entry which is preliminary data.</text>
</comment>
<dbReference type="SUPFAM" id="SSF46565">
    <property type="entry name" value="Chaperone J-domain"/>
    <property type="match status" value="1"/>
</dbReference>
<organism evidence="2 3">
    <name type="scientific">Caerostris darwini</name>
    <dbReference type="NCBI Taxonomy" id="1538125"/>
    <lineage>
        <taxon>Eukaryota</taxon>
        <taxon>Metazoa</taxon>
        <taxon>Ecdysozoa</taxon>
        <taxon>Arthropoda</taxon>
        <taxon>Chelicerata</taxon>
        <taxon>Arachnida</taxon>
        <taxon>Araneae</taxon>
        <taxon>Araneomorphae</taxon>
        <taxon>Entelegynae</taxon>
        <taxon>Araneoidea</taxon>
        <taxon>Araneidae</taxon>
        <taxon>Caerostris</taxon>
    </lineage>
</organism>
<reference evidence="2 3" key="1">
    <citation type="submission" date="2021-06" db="EMBL/GenBank/DDBJ databases">
        <title>Caerostris darwini draft genome.</title>
        <authorList>
            <person name="Kono N."/>
            <person name="Arakawa K."/>
        </authorList>
    </citation>
    <scope>NUCLEOTIDE SEQUENCE [LARGE SCALE GENOMIC DNA]</scope>
</reference>
<dbReference type="EMBL" id="BPLQ01007543">
    <property type="protein sequence ID" value="GIY30770.1"/>
    <property type="molecule type" value="Genomic_DNA"/>
</dbReference>
<accession>A0AAV4SE98</accession>
<proteinExistence type="predicted"/>
<dbReference type="AlphaFoldDB" id="A0AAV4SE98"/>
<name>A0AAV4SE98_9ARAC</name>
<feature type="region of interest" description="Disordered" evidence="1">
    <location>
        <begin position="82"/>
        <end position="105"/>
    </location>
</feature>
<gene>
    <name evidence="2" type="primary">AVEN_151753_1</name>
    <name evidence="2" type="ORF">CDAR_530781</name>
</gene>